<sequence length="438" mass="51028">MKSLKIKNIIWNSIKKLANLNFSILLLLLIASISILGTIIEQDQEVIYYQINYPIDGSQSSLFNWKIITFFGLNQVYTTWWFLFIIMLFAASLTTCTFSRQLPSLKNSRNWKFLQKIHDSKKLETFKRASLSNIIYSLNLQKYYIFHKNNDLYAYKGLIGRIAPIFVHISIIMTLVGSLIGLFGGFTAQEIIPNREIFHIKNIINSGFKSYLPTDLFGRIDNFTIEYNEDNSIKQFFSQITLLNSQGINLIQKQISVNKPLKFKGLTFYQTDWKINGLRLTVEQKFNIQKELKEIRLNNQKLWSCNFPIDSQKNIIIIVKNLKEKISIYNSDGDFIQSINLHEKINLGNIDFTIDEIITCTGLQIKTDPGLFLIYTAFLFLIISVFSSYLSYSQIWVNSKNNRLLLAGSTNRAVLKFEEELILINKRYVKYTFLIYKK</sequence>
<dbReference type="Pfam" id="PF05140">
    <property type="entry name" value="ResB"/>
    <property type="match status" value="2"/>
</dbReference>
<evidence type="ECO:0000313" key="9">
    <source>
        <dbReference type="EMBL" id="AOM65014.1"/>
    </source>
</evidence>
<dbReference type="InterPro" id="IPR023494">
    <property type="entry name" value="Cyt_c_bgen_Ccs1/CcsB/ResB"/>
</dbReference>
<evidence type="ECO:0000259" key="8">
    <source>
        <dbReference type="Pfam" id="PF05140"/>
    </source>
</evidence>
<proteinExistence type="inferred from homology"/>
<geneLocation type="plastid" evidence="9"/>
<name>A0A1C9C9G4_9FLOR</name>
<gene>
    <name evidence="6 9" type="primary">ccs1</name>
    <name evidence="6" type="synonym">ccsB</name>
    <name evidence="9" type="ORF">Schiz_131</name>
</gene>
<dbReference type="PANTHER" id="PTHR31566:SF0">
    <property type="entry name" value="CYTOCHROME C BIOGENESIS PROTEIN CCS1, CHLOROPLASTIC"/>
    <property type="match status" value="1"/>
</dbReference>
<comment type="subcellular location">
    <subcellularLocation>
        <location evidence="6">Cellular thylakoid membrane</location>
        <topology evidence="6">Multi-pass membrane protein</topology>
    </subcellularLocation>
    <subcellularLocation>
        <location evidence="1">Membrane</location>
        <topology evidence="1">Multi-pass membrane protein</topology>
    </subcellularLocation>
</comment>
<keyword evidence="3 6" id="KW-0201">Cytochrome c-type biogenesis</keyword>
<dbReference type="GeneID" id="29072349"/>
<dbReference type="HAMAP" id="MF_01392">
    <property type="entry name" value="CytC_Ccs1"/>
    <property type="match status" value="1"/>
</dbReference>
<dbReference type="EMBL" id="KX284712">
    <property type="protein sequence ID" value="AOM65014.1"/>
    <property type="molecule type" value="Genomic_DNA"/>
</dbReference>
<feature type="domain" description="ResB-like" evidence="8">
    <location>
        <begin position="355"/>
        <end position="421"/>
    </location>
</feature>
<feature type="transmembrane region" description="Helical" evidence="7">
    <location>
        <begin position="80"/>
        <end position="99"/>
    </location>
</feature>
<dbReference type="PANTHER" id="PTHR31566">
    <property type="entry name" value="CYTOCHROME C BIOGENESIS PROTEIN CCS1, CHLOROPLASTIC"/>
    <property type="match status" value="1"/>
</dbReference>
<keyword evidence="6" id="KW-0793">Thylakoid</keyword>
<reference evidence="9" key="1">
    <citation type="journal article" date="2016" name="BMC Biol.">
        <title>Parallel evolution of highly conserved plastid genome architecture in red seaweeds and seed plants.</title>
        <authorList>
            <person name="Lee J."/>
            <person name="Cho C.H."/>
            <person name="Park S.I."/>
            <person name="Choi J.W."/>
            <person name="Song H.S."/>
            <person name="West J.A."/>
            <person name="Bhattacharya D."/>
            <person name="Yoon H.S."/>
        </authorList>
    </citation>
    <scope>NUCLEOTIDE SEQUENCE</scope>
</reference>
<evidence type="ECO:0000256" key="4">
    <source>
        <dbReference type="ARBA" id="ARBA00022989"/>
    </source>
</evidence>
<comment type="similarity">
    <text evidence="6">Belongs to the Ccs1/CcsB family.</text>
</comment>
<keyword evidence="4 6" id="KW-1133">Transmembrane helix</keyword>
<accession>A0A1C9C9G4</accession>
<evidence type="ECO:0000256" key="3">
    <source>
        <dbReference type="ARBA" id="ARBA00022748"/>
    </source>
</evidence>
<comment type="subunit">
    <text evidence="6">May interact with CcsA.</text>
</comment>
<feature type="transmembrane region" description="Helical" evidence="7">
    <location>
        <begin position="165"/>
        <end position="186"/>
    </location>
</feature>
<evidence type="ECO:0000256" key="1">
    <source>
        <dbReference type="ARBA" id="ARBA00004141"/>
    </source>
</evidence>
<evidence type="ECO:0000256" key="2">
    <source>
        <dbReference type="ARBA" id="ARBA00022692"/>
    </source>
</evidence>
<organism evidence="9">
    <name type="scientific">Schizymenia dubyi</name>
    <dbReference type="NCBI Taxonomy" id="38368"/>
    <lineage>
        <taxon>Eukaryota</taxon>
        <taxon>Rhodophyta</taxon>
        <taxon>Florideophyceae</taxon>
        <taxon>Rhodymeniophycidae</taxon>
        <taxon>Nemastomatales</taxon>
        <taxon>Schizymeniaceae</taxon>
        <taxon>Schizymenia</taxon>
    </lineage>
</organism>
<protein>
    <recommendedName>
        <fullName evidence="6">Cytochrome c biogenesis protein CcsB</fullName>
    </recommendedName>
</protein>
<keyword evidence="5 6" id="KW-0472">Membrane</keyword>
<keyword evidence="9" id="KW-0934">Plastid</keyword>
<feature type="domain" description="ResB-like" evidence="8">
    <location>
        <begin position="21"/>
        <end position="305"/>
    </location>
</feature>
<dbReference type="RefSeq" id="YP_009296079.1">
    <property type="nucleotide sequence ID" value="NC_031169.1"/>
</dbReference>
<dbReference type="AlphaFoldDB" id="A0A1C9C9G4"/>
<keyword evidence="2 6" id="KW-0812">Transmembrane</keyword>
<evidence type="ECO:0000256" key="5">
    <source>
        <dbReference type="ARBA" id="ARBA00023136"/>
    </source>
</evidence>
<feature type="transmembrane region" description="Helical" evidence="7">
    <location>
        <begin position="372"/>
        <end position="392"/>
    </location>
</feature>
<feature type="transmembrane region" description="Helical" evidence="7">
    <location>
        <begin position="20"/>
        <end position="40"/>
    </location>
</feature>
<dbReference type="GO" id="GO:0017004">
    <property type="term" value="P:cytochrome complex assembly"/>
    <property type="evidence" value="ECO:0007669"/>
    <property type="project" value="UniProtKB-UniRule"/>
</dbReference>
<dbReference type="InterPro" id="IPR007816">
    <property type="entry name" value="ResB-like_domain"/>
</dbReference>
<comment type="function">
    <text evidence="6">Required during biogenesis of c-type cytochromes (cytochrome c6 and cytochrome f) at the step of heme attachment.</text>
</comment>
<evidence type="ECO:0000256" key="7">
    <source>
        <dbReference type="SAM" id="Phobius"/>
    </source>
</evidence>
<dbReference type="GO" id="GO:0042651">
    <property type="term" value="C:thylakoid membrane"/>
    <property type="evidence" value="ECO:0007669"/>
    <property type="project" value="UniProtKB-UniRule"/>
</dbReference>
<evidence type="ECO:0000256" key="6">
    <source>
        <dbReference type="HAMAP-Rule" id="MF_01392"/>
    </source>
</evidence>